<dbReference type="PANTHER" id="PTHR12526:SF635">
    <property type="entry name" value="GLYCOSYL TRANSFERASE GROUP 1"/>
    <property type="match status" value="1"/>
</dbReference>
<sequence>MARINFVVPRLHKHQFSGGLLCVMHYAHGLARRGHTVSLIPIAPSETPAWFTPLDARVCTRSKHDYRRAMRRALGTWLQTLFAPAGKRERNHARARLFANLAVAHTSKWPSEIKLGTRLYLAREHMPEADVTVATGFETALPTALYGTGRLYYFAQHFEPYFKDEMADPEAARREAELSYRLGLRLIANSPWLQQLLREFSGCDVARCPNAIDHEIFRGEAEPRSLGSEVRIISYGGRNARWKGFAEMAEAMRIARSRLPDKNLRWLVYGDSLLPPDNPVAPYEALGFLQPPQLARAYAEADILLSASWYESFPLFPLEAMACGKPVITTATGTEDYAHAGLTAEIVPARDPAGIAEGIVRLIRDDAYRNAIAARGRQMALSFTWERSVQTMEALLLDDAAWTQSARTHAPAPR</sequence>
<name>A0A1I2J0I0_9GAMM</name>
<dbReference type="Gene3D" id="3.40.50.2000">
    <property type="entry name" value="Glycogen Phosphorylase B"/>
    <property type="match status" value="1"/>
</dbReference>
<gene>
    <name evidence="1" type="ORF">SAMN04488120_10592</name>
</gene>
<reference evidence="1 2" key="1">
    <citation type="submission" date="2016-10" db="EMBL/GenBank/DDBJ databases">
        <authorList>
            <person name="de Groot N.N."/>
        </authorList>
    </citation>
    <scope>NUCLEOTIDE SEQUENCE [LARGE SCALE GENOMIC DNA]</scope>
    <source>
        <strain evidence="1 2">DSM 23609</strain>
    </source>
</reference>
<proteinExistence type="predicted"/>
<dbReference type="STRING" id="1076937.SAMN04488120_10592"/>
<protein>
    <submittedName>
        <fullName evidence="1">Glycosyl transferases group 1</fullName>
    </submittedName>
</protein>
<dbReference type="GO" id="GO:0016757">
    <property type="term" value="F:glycosyltransferase activity"/>
    <property type="evidence" value="ECO:0007669"/>
    <property type="project" value="TreeGrafter"/>
</dbReference>
<dbReference type="EMBL" id="FOOC01000005">
    <property type="protein sequence ID" value="SFF47969.1"/>
    <property type="molecule type" value="Genomic_DNA"/>
</dbReference>
<dbReference type="Gene3D" id="3.40.50.11090">
    <property type="match status" value="1"/>
</dbReference>
<dbReference type="CDD" id="cd03801">
    <property type="entry name" value="GT4_PimA-like"/>
    <property type="match status" value="1"/>
</dbReference>
<dbReference type="RefSeq" id="WP_091533172.1">
    <property type="nucleotide sequence ID" value="NZ_FOOC01000005.1"/>
</dbReference>
<dbReference type="OrthoDB" id="9055506at2"/>
<keyword evidence="2" id="KW-1185">Reference proteome</keyword>
<dbReference type="SUPFAM" id="SSF53756">
    <property type="entry name" value="UDP-Glycosyltransferase/glycogen phosphorylase"/>
    <property type="match status" value="1"/>
</dbReference>
<dbReference type="AlphaFoldDB" id="A0A1I2J0I0"/>
<accession>A0A1I2J0I0</accession>
<keyword evidence="1" id="KW-0808">Transferase</keyword>
<evidence type="ECO:0000313" key="1">
    <source>
        <dbReference type="EMBL" id="SFF47969.1"/>
    </source>
</evidence>
<evidence type="ECO:0000313" key="2">
    <source>
        <dbReference type="Proteomes" id="UP000199771"/>
    </source>
</evidence>
<organism evidence="1 2">
    <name type="scientific">Fontimonas thermophila</name>
    <dbReference type="NCBI Taxonomy" id="1076937"/>
    <lineage>
        <taxon>Bacteria</taxon>
        <taxon>Pseudomonadati</taxon>
        <taxon>Pseudomonadota</taxon>
        <taxon>Gammaproteobacteria</taxon>
        <taxon>Nevskiales</taxon>
        <taxon>Nevskiaceae</taxon>
        <taxon>Fontimonas</taxon>
    </lineage>
</organism>
<dbReference type="PANTHER" id="PTHR12526">
    <property type="entry name" value="GLYCOSYLTRANSFERASE"/>
    <property type="match status" value="1"/>
</dbReference>
<dbReference type="Pfam" id="PF13692">
    <property type="entry name" value="Glyco_trans_1_4"/>
    <property type="match status" value="1"/>
</dbReference>
<dbReference type="Proteomes" id="UP000199771">
    <property type="component" value="Unassembled WGS sequence"/>
</dbReference>